<evidence type="ECO:0000256" key="1">
    <source>
        <dbReference type="ARBA" id="ARBA00004161"/>
    </source>
</evidence>
<protein>
    <recommendedName>
        <fullName evidence="14">Endoplasmic reticulum protein SC65</fullName>
    </recommendedName>
    <alternativeName>
        <fullName evidence="15">Leprecan-like protein 4</fullName>
    </alternativeName>
    <alternativeName>
        <fullName evidence="17">Prolyl 3-hydroxylase family member 4</fullName>
    </alternativeName>
    <alternativeName>
        <fullName evidence="6">Protein unc-45 homolog B</fullName>
    </alternativeName>
    <alternativeName>
        <fullName evidence="16">Synaptonemal complex protein SC65</fullName>
    </alternativeName>
</protein>
<dbReference type="CDD" id="cd21725">
    <property type="entry name" value="CTNNAbd_CTNNG"/>
    <property type="match status" value="1"/>
</dbReference>
<proteinExistence type="inferred from homology"/>
<evidence type="ECO:0000256" key="2">
    <source>
        <dbReference type="ARBA" id="ARBA00004216"/>
    </source>
</evidence>
<dbReference type="SMART" id="SM00185">
    <property type="entry name" value="ARM"/>
    <property type="match status" value="12"/>
</dbReference>
<dbReference type="Pfam" id="PF23557">
    <property type="entry name" value="TPR_leprecan"/>
    <property type="match status" value="1"/>
</dbReference>
<dbReference type="GO" id="GO:0030018">
    <property type="term" value="C:Z disc"/>
    <property type="evidence" value="ECO:0007669"/>
    <property type="project" value="UniProtKB-SubCell"/>
</dbReference>
<dbReference type="Gene3D" id="1.25.10.10">
    <property type="entry name" value="Leucine-rich Repeat Variant"/>
    <property type="match status" value="1"/>
</dbReference>
<evidence type="ECO:0000259" key="21">
    <source>
        <dbReference type="Pfam" id="PF23557"/>
    </source>
</evidence>
<comment type="subcellular location">
    <subcellularLocation>
        <location evidence="1">Cytoplasm</location>
        <location evidence="1">Myofibril</location>
        <location evidence="1">Sarcomere</location>
        <location evidence="1">A band</location>
    </subcellularLocation>
    <subcellularLocation>
        <location evidence="2">Cytoplasm</location>
        <location evidence="2">Myofibril</location>
        <location evidence="2">Sarcomere</location>
        <location evidence="2">Z line</location>
    </subcellularLocation>
    <subcellularLocation>
        <location evidence="3">Endoplasmic reticulum</location>
    </subcellularLocation>
</comment>
<feature type="repeat" description="ARM" evidence="18">
    <location>
        <begin position="723"/>
        <end position="765"/>
    </location>
</feature>
<dbReference type="GO" id="GO:0005783">
    <property type="term" value="C:endoplasmic reticulum"/>
    <property type="evidence" value="ECO:0007669"/>
    <property type="project" value="UniProtKB-SubCell"/>
</dbReference>
<name>A0ABC9XN21_GRUJA</name>
<dbReference type="InterPro" id="IPR000225">
    <property type="entry name" value="Armadillo"/>
</dbReference>
<dbReference type="PROSITE" id="PS50176">
    <property type="entry name" value="ARM_REPEAT"/>
    <property type="match status" value="9"/>
</dbReference>
<evidence type="ECO:0000313" key="23">
    <source>
        <dbReference type="Proteomes" id="UP001623348"/>
    </source>
</evidence>
<evidence type="ECO:0000256" key="5">
    <source>
        <dbReference type="ARBA" id="ARBA00006487"/>
    </source>
</evidence>
<feature type="repeat" description="ARM" evidence="18">
    <location>
        <begin position="935"/>
        <end position="978"/>
    </location>
</feature>
<evidence type="ECO:0000256" key="4">
    <source>
        <dbReference type="ARBA" id="ARBA00005462"/>
    </source>
</evidence>
<dbReference type="GO" id="GO:0005911">
    <property type="term" value="C:cell-cell junction"/>
    <property type="evidence" value="ECO:0007669"/>
    <property type="project" value="UniProtKB-ARBA"/>
</dbReference>
<evidence type="ECO:0000256" key="19">
    <source>
        <dbReference type="SAM" id="MobiDB-lite"/>
    </source>
</evidence>
<dbReference type="Gene3D" id="1.25.40.10">
    <property type="entry name" value="Tetratricopeptide repeat domain"/>
    <property type="match status" value="2"/>
</dbReference>
<feature type="repeat" description="ARM" evidence="18">
    <location>
        <begin position="681"/>
        <end position="723"/>
    </location>
</feature>
<dbReference type="PRINTS" id="PR01869">
    <property type="entry name" value="BCATNINFAMLY"/>
</dbReference>
<feature type="signal peptide" evidence="20">
    <location>
        <begin position="1"/>
        <end position="19"/>
    </location>
</feature>
<evidence type="ECO:0000256" key="8">
    <source>
        <dbReference type="ARBA" id="ARBA00022729"/>
    </source>
</evidence>
<dbReference type="FunFam" id="1.25.40.10:FF:000119">
    <property type="entry name" value="synaptonemal complex protein SC65"/>
    <property type="match status" value="1"/>
</dbReference>
<comment type="similarity">
    <text evidence="4">Belongs to the beta-catenin family.</text>
</comment>
<dbReference type="GO" id="GO:0031672">
    <property type="term" value="C:A band"/>
    <property type="evidence" value="ECO:0007669"/>
    <property type="project" value="UniProtKB-SubCell"/>
</dbReference>
<comment type="subunit">
    <text evidence="13">Interacts with PLOD1, P3H3 and PPIB. Identified in a complex with PLOD1 and P3H3.</text>
</comment>
<organism evidence="22 23">
    <name type="scientific">Grus japonensis</name>
    <name type="common">Japanese crane</name>
    <name type="synonym">Red-crowned crane</name>
    <dbReference type="NCBI Taxonomy" id="30415"/>
    <lineage>
        <taxon>Eukaryota</taxon>
        <taxon>Metazoa</taxon>
        <taxon>Chordata</taxon>
        <taxon>Craniata</taxon>
        <taxon>Vertebrata</taxon>
        <taxon>Euteleostomi</taxon>
        <taxon>Archelosauria</taxon>
        <taxon>Archosauria</taxon>
        <taxon>Dinosauria</taxon>
        <taxon>Saurischia</taxon>
        <taxon>Theropoda</taxon>
        <taxon>Coelurosauria</taxon>
        <taxon>Aves</taxon>
        <taxon>Neognathae</taxon>
        <taxon>Neoaves</taxon>
        <taxon>Gruiformes</taxon>
        <taxon>Gruidae</taxon>
        <taxon>Grus</taxon>
    </lineage>
</organism>
<dbReference type="PANTHER" id="PTHR45976">
    <property type="entry name" value="ARMADILLO SEGMENT POLARITY PROTEIN"/>
    <property type="match status" value="1"/>
</dbReference>
<feature type="region of interest" description="Disordered" evidence="19">
    <location>
        <begin position="387"/>
        <end position="408"/>
    </location>
</feature>
<dbReference type="InterPro" id="IPR011989">
    <property type="entry name" value="ARM-like"/>
</dbReference>
<evidence type="ECO:0000256" key="16">
    <source>
        <dbReference type="ARBA" id="ARBA00078679"/>
    </source>
</evidence>
<feature type="domain" description="Leprecan-like alpha-helical" evidence="21">
    <location>
        <begin position="36"/>
        <end position="344"/>
    </location>
</feature>
<feature type="repeat" description="ARM" evidence="18">
    <location>
        <begin position="846"/>
        <end position="888"/>
    </location>
</feature>
<dbReference type="InterPro" id="IPR016024">
    <property type="entry name" value="ARM-type_fold"/>
</dbReference>
<feature type="repeat" description="ARM" evidence="18">
    <location>
        <begin position="765"/>
        <end position="808"/>
    </location>
</feature>
<keyword evidence="11" id="KW-0325">Glycoprotein</keyword>
<comment type="function">
    <text evidence="12">Part of a complex composed of PLOD1, P3H3 and P3H4 that catalyzes hydroxylation of lysine residues in collagen alpha chains and is required for normal assembly and cross-linking of collagen fibrils. Required for normal bone density and normal skin stability via its role in hydroxylation of lysine residues in collagen alpha chains and in collagen fibril assembly.</text>
</comment>
<keyword evidence="9" id="KW-0677">Repeat</keyword>
<feature type="repeat" description="ARM" evidence="18">
    <location>
        <begin position="1039"/>
        <end position="1081"/>
    </location>
</feature>
<sequence>MGGAALALLLLLAAGLCAAQYEEYSVRGFPAAALEPLQRAYARALAQYAGAQWAESARALEASLRLHRLLRDSEAHCHRRCAAPAEGNPAEEPPAEVESVAWEWEREMQLFGRLLRRAGCLRACKRELPVFQLRYPPAQTLRDFQRRQPYQYLHYALFKSNKIEKAVSAAHTFLQKNPKHEMTLKYLNYYKTMLDVDEYLVDLEAQPYEPIFVRSVKLYNNGDFRSSAADMEQALAEYYKAYEDCLAGCEGAYELQEFKDFYPAIADHFVSVLQCKVDCETELTPNVGGYFVEKFVATMYHYLQFAYYKLNDVRDAVRSVSSYMLFDPGDAVMQQNLVYYRFHRERWRLQEEDFEPRPEAVSYHNRTAAQKKMLDFARQYLQADDEMEVDSGEGLEAQDLPSDGEFEGEGDYEEGFFAEWWQEPKTKGDKADQGAGRLPVSAQGEPPRRAAMEVMNMMEQPIKVTEWQQTYTYDSGIHSGVNTQVPSVSSKCLGDDDEVYGKQYTIKKTTTTSYCQGGSQGQSQAQADMEAQLAMTRAQRVRAAMYPETVEDRSLLITTQLEGQQTNVQRLAEPSQMLKSAIVHLINYQDDAELATRAIPELTKLLNDEDPVVVSKAAMIVNQLSKKEASRRALMQSPQIVAAVVRTMQSTSDLDTARCTTSILHNLSHHREGLLSIFKSGGIPALVRMLSSPVESVLFYAITTLHNLLLYQEGAKMAVRLADGLQKMVPLLNKNNPKFLAITTDCLQLLAYGNQESKLIILANGGPQALVQIMRSYNYEKLLWTTSRVLKVLSVCPSNKPAIVEAGGMQALGKHLTSSSPRLVQNCLWTLRNLSDVATKQEGLDGVLKILVNQLSSDDVNVLTCATGTLSNLTCNNSKNKTLVTQSNGVEALIHTILRAGDKEDITEPAVCALRHLTSRHPEAEMAQNSVRLNYGIPAIVKLLNQPNQWPLVKATIGLIRNLALCPANHAPLQEAAVIPRLVQLLVKAHQDAQRHVAAGTQQPYTDGVKMEEIVEGCTGALHILARDPMNRMEIFRLNTIPLFVQLLYSPVENIQRVAAGVLCELAQDKEAADAIDAEGASAPLMELLHSRNEGTATYAAAVLFRISEDKNPDYRKRVSVELTNSLFKHDPAAWEAAQSMIPINEPYSDELDPGYRPMYSGDIPLDPIDMHMDMDGDYPMDAYSDGVRAPFADHMLA</sequence>
<evidence type="ECO:0000256" key="17">
    <source>
        <dbReference type="ARBA" id="ARBA00082188"/>
    </source>
</evidence>
<dbReference type="InterPro" id="IPR056585">
    <property type="entry name" value="Leprecan_dom"/>
</dbReference>
<dbReference type="GO" id="GO:0016020">
    <property type="term" value="C:membrane"/>
    <property type="evidence" value="ECO:0007669"/>
    <property type="project" value="UniProtKB-ARBA"/>
</dbReference>
<keyword evidence="10" id="KW-0256">Endoplasmic reticulum</keyword>
<evidence type="ECO:0000256" key="14">
    <source>
        <dbReference type="ARBA" id="ARBA00072458"/>
    </source>
</evidence>
<evidence type="ECO:0000256" key="20">
    <source>
        <dbReference type="SAM" id="SignalP"/>
    </source>
</evidence>
<comment type="caution">
    <text evidence="22">The sequence shown here is derived from an EMBL/GenBank/DDBJ whole genome shotgun (WGS) entry which is preliminary data.</text>
</comment>
<feature type="chain" id="PRO_5044760118" description="Endoplasmic reticulum protein SC65" evidence="20">
    <location>
        <begin position="20"/>
        <end position="1198"/>
    </location>
</feature>
<dbReference type="Pfam" id="PF00514">
    <property type="entry name" value="Arm"/>
    <property type="match status" value="4"/>
</dbReference>
<gene>
    <name evidence="22" type="ORF">GRJ2_002374400</name>
</gene>
<evidence type="ECO:0000256" key="9">
    <source>
        <dbReference type="ARBA" id="ARBA00022737"/>
    </source>
</evidence>
<feature type="repeat" description="ARM" evidence="18">
    <location>
        <begin position="597"/>
        <end position="637"/>
    </location>
</feature>
<evidence type="ECO:0000256" key="11">
    <source>
        <dbReference type="ARBA" id="ARBA00023180"/>
    </source>
</evidence>
<accession>A0ABC9XN21</accession>
<dbReference type="EMBL" id="BAAFJT010000022">
    <property type="protein sequence ID" value="GAB0199090.1"/>
    <property type="molecule type" value="Genomic_DNA"/>
</dbReference>
<feature type="repeat" description="ARM" evidence="18">
    <location>
        <begin position="639"/>
        <end position="682"/>
    </location>
</feature>
<keyword evidence="7" id="KW-0963">Cytoplasm</keyword>
<evidence type="ECO:0000256" key="10">
    <source>
        <dbReference type="ARBA" id="ARBA00022824"/>
    </source>
</evidence>
<comment type="similarity">
    <text evidence="5">Belongs to the leprecan family.</text>
</comment>
<evidence type="ECO:0000256" key="3">
    <source>
        <dbReference type="ARBA" id="ARBA00004240"/>
    </source>
</evidence>
<dbReference type="FunFam" id="1.25.10.10:FF:000015">
    <property type="entry name" value="Catenin beta-1"/>
    <property type="match status" value="1"/>
</dbReference>
<dbReference type="AlphaFoldDB" id="A0ABC9XN21"/>
<evidence type="ECO:0000256" key="13">
    <source>
        <dbReference type="ARBA" id="ARBA00061846"/>
    </source>
</evidence>
<evidence type="ECO:0000256" key="6">
    <source>
        <dbReference type="ARBA" id="ARBA00020768"/>
    </source>
</evidence>
<evidence type="ECO:0000256" key="7">
    <source>
        <dbReference type="ARBA" id="ARBA00022490"/>
    </source>
</evidence>
<dbReference type="InterPro" id="IPR011990">
    <property type="entry name" value="TPR-like_helical_dom_sf"/>
</dbReference>
<dbReference type="SUPFAM" id="SSF48371">
    <property type="entry name" value="ARM repeat"/>
    <property type="match status" value="1"/>
</dbReference>
<dbReference type="InterPro" id="IPR013284">
    <property type="entry name" value="Beta-catenin"/>
</dbReference>
<evidence type="ECO:0000256" key="15">
    <source>
        <dbReference type="ARBA" id="ARBA00076444"/>
    </source>
</evidence>
<keyword evidence="8 20" id="KW-0732">Signal</keyword>
<evidence type="ECO:0000256" key="18">
    <source>
        <dbReference type="PROSITE-ProRule" id="PRU00259"/>
    </source>
</evidence>
<evidence type="ECO:0000256" key="12">
    <source>
        <dbReference type="ARBA" id="ARBA00057860"/>
    </source>
</evidence>
<feature type="repeat" description="ARM" evidence="18">
    <location>
        <begin position="888"/>
        <end position="930"/>
    </location>
</feature>
<keyword evidence="23" id="KW-1185">Reference proteome</keyword>
<dbReference type="Proteomes" id="UP001623348">
    <property type="component" value="Unassembled WGS sequence"/>
</dbReference>
<evidence type="ECO:0000313" key="22">
    <source>
        <dbReference type="EMBL" id="GAB0199090.1"/>
    </source>
</evidence>
<reference evidence="22 23" key="1">
    <citation type="submission" date="2024-06" db="EMBL/GenBank/DDBJ databases">
        <title>The draft genome of Grus japonensis, version 3.</title>
        <authorList>
            <person name="Nabeshima K."/>
            <person name="Suzuki S."/>
            <person name="Onuma M."/>
        </authorList>
    </citation>
    <scope>NUCLEOTIDE SEQUENCE [LARGE SCALE GENOMIC DNA]</scope>
    <source>
        <strain evidence="22 23">451A</strain>
    </source>
</reference>